<dbReference type="PROSITE" id="PS00107">
    <property type="entry name" value="PROTEIN_KINASE_ATP"/>
    <property type="match status" value="1"/>
</dbReference>
<feature type="domain" description="Protein kinase" evidence="3">
    <location>
        <begin position="21"/>
        <end position="133"/>
    </location>
</feature>
<dbReference type="AlphaFoldDB" id="D7G5W4"/>
<gene>
    <name evidence="4" type="primary">PK</name>
    <name evidence="4" type="ORF">Esi_0068_0058</name>
</gene>
<dbReference type="InterPro" id="IPR017441">
    <property type="entry name" value="Protein_kinase_ATP_BS"/>
</dbReference>
<comment type="similarity">
    <text evidence="1">Belongs to the protein kinase superfamily. STE Ser/Thr protein kinase family. STE20 subfamily.</text>
</comment>
<dbReference type="PANTHER" id="PTHR48014">
    <property type="entry name" value="SERINE/THREONINE-PROTEIN KINASE FRAY2"/>
    <property type="match status" value="1"/>
</dbReference>
<reference evidence="4 5" key="1">
    <citation type="journal article" date="2010" name="Nature">
        <title>The Ectocarpus genome and the independent evolution of multicellularity in brown algae.</title>
        <authorList>
            <person name="Cock J.M."/>
            <person name="Sterck L."/>
            <person name="Rouze P."/>
            <person name="Scornet D."/>
            <person name="Allen A.E."/>
            <person name="Amoutzias G."/>
            <person name="Anthouard V."/>
            <person name="Artiguenave F."/>
            <person name="Aury J.M."/>
            <person name="Badger J.H."/>
            <person name="Beszteri B."/>
            <person name="Billiau K."/>
            <person name="Bonnet E."/>
            <person name="Bothwell J.H."/>
            <person name="Bowler C."/>
            <person name="Boyen C."/>
            <person name="Brownlee C."/>
            <person name="Carrano C.J."/>
            <person name="Charrier B."/>
            <person name="Cho G.Y."/>
            <person name="Coelho S.M."/>
            <person name="Collen J."/>
            <person name="Corre E."/>
            <person name="Da Silva C."/>
            <person name="Delage L."/>
            <person name="Delaroque N."/>
            <person name="Dittami S.M."/>
            <person name="Doulbeau S."/>
            <person name="Elias M."/>
            <person name="Farnham G."/>
            <person name="Gachon C.M."/>
            <person name="Gschloessl B."/>
            <person name="Heesch S."/>
            <person name="Jabbari K."/>
            <person name="Jubin C."/>
            <person name="Kawai H."/>
            <person name="Kimura K."/>
            <person name="Kloareg B."/>
            <person name="Kupper F.C."/>
            <person name="Lang D."/>
            <person name="Le Bail A."/>
            <person name="Leblanc C."/>
            <person name="Lerouge P."/>
            <person name="Lohr M."/>
            <person name="Lopez P.J."/>
            <person name="Martens C."/>
            <person name="Maumus F."/>
            <person name="Michel G."/>
            <person name="Miranda-Saavedra D."/>
            <person name="Morales J."/>
            <person name="Moreau H."/>
            <person name="Motomura T."/>
            <person name="Nagasato C."/>
            <person name="Napoli C.A."/>
            <person name="Nelson D.R."/>
            <person name="Nyvall-Collen P."/>
            <person name="Peters A.F."/>
            <person name="Pommier C."/>
            <person name="Potin P."/>
            <person name="Poulain J."/>
            <person name="Quesneville H."/>
            <person name="Read B."/>
            <person name="Rensing S.A."/>
            <person name="Ritter A."/>
            <person name="Rousvoal S."/>
            <person name="Samanta M."/>
            <person name="Samson G."/>
            <person name="Schroeder D.C."/>
            <person name="Segurens B."/>
            <person name="Strittmatter M."/>
            <person name="Tonon T."/>
            <person name="Tregear J.W."/>
            <person name="Valentin K."/>
            <person name="von Dassow P."/>
            <person name="Yamagishi T."/>
            <person name="Van de Peer Y."/>
            <person name="Wincker P."/>
        </authorList>
    </citation>
    <scope>NUCLEOTIDE SEQUENCE [LARGE SCALE GENOMIC DNA]</scope>
    <source>
        <strain evidence="5">Ec32 / CCAP1310/4</strain>
    </source>
</reference>
<evidence type="ECO:0000256" key="2">
    <source>
        <dbReference type="PROSITE-ProRule" id="PRU10141"/>
    </source>
</evidence>
<protein>
    <submittedName>
        <fullName evidence="4">STE20-like serine/threonine kinase Ste20-like serine/threonine protein kinase</fullName>
    </submittedName>
</protein>
<keyword evidence="2" id="KW-0067">ATP-binding</keyword>
<feature type="binding site" evidence="2">
    <location>
        <position position="50"/>
    </location>
    <ligand>
        <name>ATP</name>
        <dbReference type="ChEBI" id="CHEBI:30616"/>
    </ligand>
</feature>
<dbReference type="Pfam" id="PF00069">
    <property type="entry name" value="Pkinase"/>
    <property type="match status" value="1"/>
</dbReference>
<accession>D7G5W4</accession>
<dbReference type="InterPro" id="IPR000719">
    <property type="entry name" value="Prot_kinase_dom"/>
</dbReference>
<dbReference type="STRING" id="2880.D7G5W4"/>
<keyword evidence="2" id="KW-0547">Nucleotide-binding</keyword>
<dbReference type="SMART" id="SM00220">
    <property type="entry name" value="S_TKc"/>
    <property type="match status" value="1"/>
</dbReference>
<dbReference type="GO" id="GO:0004674">
    <property type="term" value="F:protein serine/threonine kinase activity"/>
    <property type="evidence" value="ECO:0007669"/>
    <property type="project" value="UniProtKB-KW"/>
</dbReference>
<dbReference type="InterPro" id="IPR011009">
    <property type="entry name" value="Kinase-like_dom_sf"/>
</dbReference>
<organism evidence="4 5">
    <name type="scientific">Ectocarpus siliculosus</name>
    <name type="common">Brown alga</name>
    <name type="synonym">Conferva siliculosa</name>
    <dbReference type="NCBI Taxonomy" id="2880"/>
    <lineage>
        <taxon>Eukaryota</taxon>
        <taxon>Sar</taxon>
        <taxon>Stramenopiles</taxon>
        <taxon>Ochrophyta</taxon>
        <taxon>PX clade</taxon>
        <taxon>Phaeophyceae</taxon>
        <taxon>Ectocarpales</taxon>
        <taxon>Ectocarpaceae</taxon>
        <taxon>Ectocarpus</taxon>
    </lineage>
</organism>
<evidence type="ECO:0000256" key="1">
    <source>
        <dbReference type="ARBA" id="ARBA00008874"/>
    </source>
</evidence>
<dbReference type="OrthoDB" id="8693905at2759"/>
<proteinExistence type="inferred from homology"/>
<dbReference type="GO" id="GO:0043539">
    <property type="term" value="F:protein serine/threonine kinase activator activity"/>
    <property type="evidence" value="ECO:0007669"/>
    <property type="project" value="InterPro"/>
</dbReference>
<evidence type="ECO:0000313" key="4">
    <source>
        <dbReference type="EMBL" id="CBJ27402.1"/>
    </source>
</evidence>
<dbReference type="PANTHER" id="PTHR48014:SF21">
    <property type="entry name" value="SERINE_THREONINE-PROTEIN KINASE FRAY2"/>
    <property type="match status" value="1"/>
</dbReference>
<dbReference type="EMBL" id="FN649760">
    <property type="protein sequence ID" value="CBJ27402.1"/>
    <property type="molecule type" value="Genomic_DNA"/>
</dbReference>
<sequence>MGGGVGGGGEGVPWPTGADGYKLDRIIGKGAFATVWKAFCEAREVHVAVKVMDLENVTHSFEDIRQEVAVMRMCDHPNVLSCYASFVHENELWLVMEFMSKGSCLHVMNVAKKEVTSNEEPGGNTDFEDVLVA</sequence>
<dbReference type="Gene3D" id="3.30.200.20">
    <property type="entry name" value="Phosphorylase Kinase, domain 1"/>
    <property type="match status" value="1"/>
</dbReference>
<evidence type="ECO:0000259" key="3">
    <source>
        <dbReference type="PROSITE" id="PS50011"/>
    </source>
</evidence>
<dbReference type="GO" id="GO:0005524">
    <property type="term" value="F:ATP binding"/>
    <property type="evidence" value="ECO:0007669"/>
    <property type="project" value="UniProtKB-UniRule"/>
</dbReference>
<dbReference type="PROSITE" id="PS50011">
    <property type="entry name" value="PROTEIN_KINASE_DOM"/>
    <property type="match status" value="1"/>
</dbReference>
<dbReference type="InterPro" id="IPR047173">
    <property type="entry name" value="STRAD_A/B-like"/>
</dbReference>
<keyword evidence="5" id="KW-1185">Reference proteome</keyword>
<dbReference type="SUPFAM" id="SSF56112">
    <property type="entry name" value="Protein kinase-like (PK-like)"/>
    <property type="match status" value="1"/>
</dbReference>
<dbReference type="InParanoid" id="D7G5W4"/>
<dbReference type="Proteomes" id="UP000002630">
    <property type="component" value="Unassembled WGS sequence"/>
</dbReference>
<name>D7G5W4_ECTSI</name>
<evidence type="ECO:0000313" key="5">
    <source>
        <dbReference type="Proteomes" id="UP000002630"/>
    </source>
</evidence>